<dbReference type="Proteomes" id="UP001229421">
    <property type="component" value="Unassembled WGS sequence"/>
</dbReference>
<evidence type="ECO:0000256" key="2">
    <source>
        <dbReference type="ARBA" id="ARBA00022771"/>
    </source>
</evidence>
<feature type="compositionally biased region" description="Gly residues" evidence="5">
    <location>
        <begin position="579"/>
        <end position="609"/>
    </location>
</feature>
<feature type="compositionally biased region" description="Low complexity" evidence="5">
    <location>
        <begin position="610"/>
        <end position="627"/>
    </location>
</feature>
<sequence length="651" mass="73696">MSSFHVTQWEVRGKSRPDGLDLYDIYSQDPTWFTIQLFHGGQFLNLGCPDVRYVNGKENYIDLVDASEFSIYALRQMFRTLGYSDDELVEYWYKTPGLDLEGDFRPILCDNDITTLCGYVESVKLVEIYVHHVGGNSEFVDKENIVEEVVVEMGDNRRSFSNNEQVEEEIESEDSDGFEVDPDGFDSLSDDENDPPLKSTLKKLRKKNAKAIQQSGCPFYLGQSILEKKQIKRLVTAYAVKTRRQLYVLKNDRFRFRVICMGKHPHSCVNVPDETGNLSEGEKCFDGLSDVEICGSHEGESNKEDERALNKEKLPQATCPLVLYFSRKKESELFVVKTLVDQHHCLQTRDVNLYTISFIAREIEPIIQSNPTIPLRALQDQIQRKHQLQVQSMIDKPKTQEYPLTPFVRNQLDEIKKCAAEYNVVMAGGNKYQVSGPWLDQCVVDVQTKTCSCRKWELIGIPCKHAVAVNWNMGSNAMNVGLLESWVSDVYRLSTWQEVYKHTIVPICGVELWTPSNCPTTLLPPKHHIQVGRPKKKRRKTQDEMMSKVPLEGKLTRYGHMKHCSKCKHAGHNSRSCKGQGGQGDGFSGKGGQGHWNGGQAHGFGGQGQGTQTTQPTTQNAPQATQGSQTRYGQRCSKCKGQGHNARSCKF</sequence>
<dbReference type="InterPro" id="IPR006564">
    <property type="entry name" value="Znf_PMZ"/>
</dbReference>
<dbReference type="Pfam" id="PF04434">
    <property type="entry name" value="SWIM"/>
    <property type="match status" value="1"/>
</dbReference>
<protein>
    <recommendedName>
        <fullName evidence="6">SWIM-type domain-containing protein</fullName>
    </recommendedName>
</protein>
<accession>A0AAD8KFQ6</accession>
<dbReference type="PANTHER" id="PTHR31973">
    <property type="entry name" value="POLYPROTEIN, PUTATIVE-RELATED"/>
    <property type="match status" value="1"/>
</dbReference>
<evidence type="ECO:0000256" key="3">
    <source>
        <dbReference type="ARBA" id="ARBA00022833"/>
    </source>
</evidence>
<organism evidence="7 8">
    <name type="scientific">Tagetes erecta</name>
    <name type="common">African marigold</name>
    <dbReference type="NCBI Taxonomy" id="13708"/>
    <lineage>
        <taxon>Eukaryota</taxon>
        <taxon>Viridiplantae</taxon>
        <taxon>Streptophyta</taxon>
        <taxon>Embryophyta</taxon>
        <taxon>Tracheophyta</taxon>
        <taxon>Spermatophyta</taxon>
        <taxon>Magnoliopsida</taxon>
        <taxon>eudicotyledons</taxon>
        <taxon>Gunneridae</taxon>
        <taxon>Pentapetalae</taxon>
        <taxon>asterids</taxon>
        <taxon>campanulids</taxon>
        <taxon>Asterales</taxon>
        <taxon>Asteraceae</taxon>
        <taxon>Asteroideae</taxon>
        <taxon>Heliantheae alliance</taxon>
        <taxon>Tageteae</taxon>
        <taxon>Tagetes</taxon>
    </lineage>
</organism>
<evidence type="ECO:0000256" key="1">
    <source>
        <dbReference type="ARBA" id="ARBA00022723"/>
    </source>
</evidence>
<dbReference type="InterPro" id="IPR007527">
    <property type="entry name" value="Znf_SWIM"/>
</dbReference>
<evidence type="ECO:0000259" key="6">
    <source>
        <dbReference type="PROSITE" id="PS50966"/>
    </source>
</evidence>
<dbReference type="PANTHER" id="PTHR31973:SF190">
    <property type="entry name" value="MULE TRANSPOSASE DOMAIN-CONTAINING PROTEIN"/>
    <property type="match status" value="1"/>
</dbReference>
<feature type="region of interest" description="Disordered" evidence="5">
    <location>
        <begin position="569"/>
        <end position="651"/>
    </location>
</feature>
<dbReference type="PROSITE" id="PS50966">
    <property type="entry name" value="ZF_SWIM"/>
    <property type="match status" value="1"/>
</dbReference>
<evidence type="ECO:0000256" key="4">
    <source>
        <dbReference type="PROSITE-ProRule" id="PRU00325"/>
    </source>
</evidence>
<feature type="compositionally biased region" description="Acidic residues" evidence="5">
    <location>
        <begin position="165"/>
        <end position="194"/>
    </location>
</feature>
<dbReference type="SMART" id="SM00575">
    <property type="entry name" value="ZnF_PMZ"/>
    <property type="match status" value="1"/>
</dbReference>
<dbReference type="GO" id="GO:0008270">
    <property type="term" value="F:zinc ion binding"/>
    <property type="evidence" value="ECO:0007669"/>
    <property type="project" value="UniProtKB-KW"/>
</dbReference>
<dbReference type="InterPro" id="IPR058594">
    <property type="entry name" value="PB1-like_dom_pln"/>
</dbReference>
<evidence type="ECO:0000313" key="8">
    <source>
        <dbReference type="Proteomes" id="UP001229421"/>
    </source>
</evidence>
<feature type="domain" description="SWIM-type" evidence="6">
    <location>
        <begin position="442"/>
        <end position="474"/>
    </location>
</feature>
<dbReference type="Pfam" id="PF26130">
    <property type="entry name" value="PB1-like"/>
    <property type="match status" value="1"/>
</dbReference>
<name>A0AAD8KFQ6_TARER</name>
<gene>
    <name evidence="7" type="ORF">QVD17_25014</name>
</gene>
<evidence type="ECO:0000313" key="7">
    <source>
        <dbReference type="EMBL" id="KAK1422120.1"/>
    </source>
</evidence>
<dbReference type="AlphaFoldDB" id="A0AAD8KFQ6"/>
<feature type="region of interest" description="Disordered" evidence="5">
    <location>
        <begin position="524"/>
        <end position="546"/>
    </location>
</feature>
<keyword evidence="8" id="KW-1185">Reference proteome</keyword>
<feature type="region of interest" description="Disordered" evidence="5">
    <location>
        <begin position="159"/>
        <end position="196"/>
    </location>
</feature>
<keyword evidence="1" id="KW-0479">Metal-binding</keyword>
<comment type="caution">
    <text evidence="7">The sequence shown here is derived from an EMBL/GenBank/DDBJ whole genome shotgun (WGS) entry which is preliminary data.</text>
</comment>
<evidence type="ECO:0000256" key="5">
    <source>
        <dbReference type="SAM" id="MobiDB-lite"/>
    </source>
</evidence>
<dbReference type="EMBL" id="JAUHHV010000006">
    <property type="protein sequence ID" value="KAK1422120.1"/>
    <property type="molecule type" value="Genomic_DNA"/>
</dbReference>
<reference evidence="7" key="1">
    <citation type="journal article" date="2023" name="bioRxiv">
        <title>Improved chromosome-level genome assembly for marigold (Tagetes erecta).</title>
        <authorList>
            <person name="Jiang F."/>
            <person name="Yuan L."/>
            <person name="Wang S."/>
            <person name="Wang H."/>
            <person name="Xu D."/>
            <person name="Wang A."/>
            <person name="Fan W."/>
        </authorList>
    </citation>
    <scope>NUCLEOTIDE SEQUENCE</scope>
    <source>
        <strain evidence="7">WSJ</strain>
        <tissue evidence="7">Leaf</tissue>
    </source>
</reference>
<keyword evidence="2 4" id="KW-0863">Zinc-finger</keyword>
<keyword evidence="3" id="KW-0862">Zinc</keyword>
<feature type="compositionally biased region" description="Basic residues" evidence="5">
    <location>
        <begin position="525"/>
        <end position="540"/>
    </location>
</feature>
<proteinExistence type="predicted"/>